<reference evidence="2 3" key="1">
    <citation type="submission" date="2019-03" db="EMBL/GenBank/DDBJ databases">
        <title>Genomic Encyclopedia of Archaeal and Bacterial Type Strains, Phase II (KMG-II): from individual species to whole genera.</title>
        <authorList>
            <person name="Goeker M."/>
        </authorList>
    </citation>
    <scope>NUCLEOTIDE SEQUENCE [LARGE SCALE GENOMIC DNA]</scope>
    <source>
        <strain evidence="2 3">DSM 19035</strain>
    </source>
</reference>
<evidence type="ECO:0000313" key="2">
    <source>
        <dbReference type="EMBL" id="TDQ09405.1"/>
    </source>
</evidence>
<evidence type="ECO:0000313" key="3">
    <source>
        <dbReference type="Proteomes" id="UP000295620"/>
    </source>
</evidence>
<feature type="transmembrane region" description="Helical" evidence="1">
    <location>
        <begin position="90"/>
        <end position="113"/>
    </location>
</feature>
<feature type="transmembrane region" description="Helical" evidence="1">
    <location>
        <begin position="28"/>
        <end position="46"/>
    </location>
</feature>
<protein>
    <submittedName>
        <fullName evidence="2">Uncharacterized protein</fullName>
    </submittedName>
</protein>
<keyword evidence="1" id="KW-0812">Transmembrane</keyword>
<keyword evidence="3" id="KW-1185">Reference proteome</keyword>
<feature type="transmembrane region" description="Helical" evidence="1">
    <location>
        <begin position="58"/>
        <end position="78"/>
    </location>
</feature>
<sequence>MLRLYAILNIILAIIYFMLYLMSSYSYSIAGILLVIICNAIIIVKIDKGLKFKLINYVFAGLSLVFAGFLSLWVFNVIRSSIAYNYFSNSWLYILITVLLIAGITAQFFLMLFSRRDSGAAI</sequence>
<organism evidence="2 3">
    <name type="scientific">Pedobacter metabolipauper</name>
    <dbReference type="NCBI Taxonomy" id="425513"/>
    <lineage>
        <taxon>Bacteria</taxon>
        <taxon>Pseudomonadati</taxon>
        <taxon>Bacteroidota</taxon>
        <taxon>Sphingobacteriia</taxon>
        <taxon>Sphingobacteriales</taxon>
        <taxon>Sphingobacteriaceae</taxon>
        <taxon>Pedobacter</taxon>
    </lineage>
</organism>
<accession>A0A4R6SY45</accession>
<dbReference type="EMBL" id="SNYC01000004">
    <property type="protein sequence ID" value="TDQ09405.1"/>
    <property type="molecule type" value="Genomic_DNA"/>
</dbReference>
<dbReference type="Proteomes" id="UP000295620">
    <property type="component" value="Unassembled WGS sequence"/>
</dbReference>
<name>A0A4R6SY45_9SPHI</name>
<gene>
    <name evidence="2" type="ORF">ATK78_1559</name>
</gene>
<evidence type="ECO:0000256" key="1">
    <source>
        <dbReference type="SAM" id="Phobius"/>
    </source>
</evidence>
<feature type="transmembrane region" description="Helical" evidence="1">
    <location>
        <begin position="5"/>
        <end position="22"/>
    </location>
</feature>
<comment type="caution">
    <text evidence="2">The sequence shown here is derived from an EMBL/GenBank/DDBJ whole genome shotgun (WGS) entry which is preliminary data.</text>
</comment>
<keyword evidence="1" id="KW-0472">Membrane</keyword>
<dbReference type="AlphaFoldDB" id="A0A4R6SY45"/>
<dbReference type="OrthoDB" id="770193at2"/>
<proteinExistence type="predicted"/>
<keyword evidence="1" id="KW-1133">Transmembrane helix</keyword>